<comment type="similarity">
    <text evidence="3">Belongs to the 'phage' integrase family.</text>
</comment>
<feature type="domain" description="Core-binding (CB)" evidence="13">
    <location>
        <begin position="1"/>
        <end position="98"/>
    </location>
</feature>
<reference evidence="14" key="1">
    <citation type="submission" date="2021-03" db="EMBL/GenBank/DDBJ databases">
        <title>Alkalibacter marinus sp. nov., isolated from tidal flat sediment.</title>
        <authorList>
            <person name="Namirimu T."/>
            <person name="Yang J.-A."/>
            <person name="Yang S.-H."/>
            <person name="Kim Y.-J."/>
            <person name="Kwon K.K."/>
        </authorList>
    </citation>
    <scope>NUCLEOTIDE SEQUENCE</scope>
    <source>
        <strain evidence="14">ES005</strain>
    </source>
</reference>
<keyword evidence="10" id="KW-0131">Cell cycle</keyword>
<evidence type="ECO:0000256" key="3">
    <source>
        <dbReference type="ARBA" id="ARBA00008857"/>
    </source>
</evidence>
<dbReference type="AlphaFoldDB" id="A0A975AHM9"/>
<dbReference type="Gene3D" id="1.10.150.130">
    <property type="match status" value="1"/>
</dbReference>
<keyword evidence="5" id="KW-0132">Cell division</keyword>
<dbReference type="InterPro" id="IPR044068">
    <property type="entry name" value="CB"/>
</dbReference>
<evidence type="ECO:0000259" key="13">
    <source>
        <dbReference type="PROSITE" id="PS51900"/>
    </source>
</evidence>
<evidence type="ECO:0000256" key="8">
    <source>
        <dbReference type="ARBA" id="ARBA00023125"/>
    </source>
</evidence>
<keyword evidence="7" id="KW-0229">DNA integration</keyword>
<evidence type="ECO:0000256" key="10">
    <source>
        <dbReference type="ARBA" id="ARBA00023306"/>
    </source>
</evidence>
<evidence type="ECO:0000313" key="14">
    <source>
        <dbReference type="EMBL" id="QSX08617.1"/>
    </source>
</evidence>
<dbReference type="Pfam" id="PF00589">
    <property type="entry name" value="Phage_integrase"/>
    <property type="match status" value="1"/>
</dbReference>
<dbReference type="InterPro" id="IPR004107">
    <property type="entry name" value="Integrase_SAM-like_N"/>
</dbReference>
<dbReference type="EMBL" id="CP071444">
    <property type="protein sequence ID" value="QSX08617.1"/>
    <property type="molecule type" value="Genomic_DNA"/>
</dbReference>
<dbReference type="PROSITE" id="PS51898">
    <property type="entry name" value="TYR_RECOMBINASE"/>
    <property type="match status" value="1"/>
</dbReference>
<dbReference type="InterPro" id="IPR050090">
    <property type="entry name" value="Tyrosine_recombinase_XerCD"/>
</dbReference>
<evidence type="ECO:0000256" key="2">
    <source>
        <dbReference type="ARBA" id="ARBA00004496"/>
    </source>
</evidence>
<proteinExistence type="inferred from homology"/>
<dbReference type="InterPro" id="IPR010998">
    <property type="entry name" value="Integrase_recombinase_N"/>
</dbReference>
<comment type="subcellular location">
    <subcellularLocation>
        <location evidence="2">Cytoplasm</location>
    </subcellularLocation>
</comment>
<dbReference type="GO" id="GO:0051301">
    <property type="term" value="P:cell division"/>
    <property type="evidence" value="ECO:0007669"/>
    <property type="project" value="UniProtKB-KW"/>
</dbReference>
<dbReference type="GO" id="GO:0007059">
    <property type="term" value="P:chromosome segregation"/>
    <property type="evidence" value="ECO:0007669"/>
    <property type="project" value="UniProtKB-KW"/>
</dbReference>
<evidence type="ECO:0000256" key="9">
    <source>
        <dbReference type="ARBA" id="ARBA00023172"/>
    </source>
</evidence>
<keyword evidence="9" id="KW-0233">DNA recombination</keyword>
<protein>
    <submittedName>
        <fullName evidence="14">Tyrosine-type recombinase/integrase</fullName>
    </submittedName>
</protein>
<keyword evidence="4" id="KW-0963">Cytoplasm</keyword>
<dbReference type="PROSITE" id="PS51900">
    <property type="entry name" value="CB"/>
    <property type="match status" value="1"/>
</dbReference>
<evidence type="ECO:0000256" key="11">
    <source>
        <dbReference type="PROSITE-ProRule" id="PRU01248"/>
    </source>
</evidence>
<dbReference type="InterPro" id="IPR013762">
    <property type="entry name" value="Integrase-like_cat_sf"/>
</dbReference>
<evidence type="ECO:0000313" key="15">
    <source>
        <dbReference type="Proteomes" id="UP000663499"/>
    </source>
</evidence>
<keyword evidence="15" id="KW-1185">Reference proteome</keyword>
<dbReference type="GO" id="GO:0005737">
    <property type="term" value="C:cytoplasm"/>
    <property type="evidence" value="ECO:0007669"/>
    <property type="project" value="UniProtKB-SubCell"/>
</dbReference>
<dbReference type="PANTHER" id="PTHR30349:SF77">
    <property type="entry name" value="TYROSINE RECOMBINASE XERC"/>
    <property type="match status" value="1"/>
</dbReference>
<dbReference type="GO" id="GO:0006310">
    <property type="term" value="P:DNA recombination"/>
    <property type="evidence" value="ECO:0007669"/>
    <property type="project" value="UniProtKB-KW"/>
</dbReference>
<dbReference type="InterPro" id="IPR002104">
    <property type="entry name" value="Integrase_catalytic"/>
</dbReference>
<name>A0A975AHM9_9FIRM</name>
<dbReference type="RefSeq" id="WP_207299958.1">
    <property type="nucleotide sequence ID" value="NZ_CP071444.1"/>
</dbReference>
<evidence type="ECO:0000259" key="12">
    <source>
        <dbReference type="PROSITE" id="PS51898"/>
    </source>
</evidence>
<dbReference type="GO" id="GO:0003677">
    <property type="term" value="F:DNA binding"/>
    <property type="evidence" value="ECO:0007669"/>
    <property type="project" value="UniProtKB-UniRule"/>
</dbReference>
<dbReference type="KEGG" id="alka:J0B03_00555"/>
<evidence type="ECO:0000256" key="1">
    <source>
        <dbReference type="ARBA" id="ARBA00003283"/>
    </source>
</evidence>
<organism evidence="14 15">
    <name type="scientific">Alkalibacter rhizosphaerae</name>
    <dbReference type="NCBI Taxonomy" id="2815577"/>
    <lineage>
        <taxon>Bacteria</taxon>
        <taxon>Bacillati</taxon>
        <taxon>Bacillota</taxon>
        <taxon>Clostridia</taxon>
        <taxon>Eubacteriales</taxon>
        <taxon>Eubacteriaceae</taxon>
        <taxon>Alkalibacter</taxon>
    </lineage>
</organism>
<dbReference type="InterPro" id="IPR011010">
    <property type="entry name" value="DNA_brk_join_enz"/>
</dbReference>
<feature type="domain" description="Tyr recombinase" evidence="12">
    <location>
        <begin position="120"/>
        <end position="288"/>
    </location>
</feature>
<keyword evidence="8 11" id="KW-0238">DNA-binding</keyword>
<dbReference type="Proteomes" id="UP000663499">
    <property type="component" value="Chromosome"/>
</dbReference>
<dbReference type="PANTHER" id="PTHR30349">
    <property type="entry name" value="PHAGE INTEGRASE-RELATED"/>
    <property type="match status" value="1"/>
</dbReference>
<evidence type="ECO:0000256" key="6">
    <source>
        <dbReference type="ARBA" id="ARBA00022829"/>
    </source>
</evidence>
<comment type="function">
    <text evidence="1">Site-specific tyrosine recombinase, which acts by catalyzing the cutting and rejoining of the recombining DNA molecules.</text>
</comment>
<evidence type="ECO:0000256" key="5">
    <source>
        <dbReference type="ARBA" id="ARBA00022618"/>
    </source>
</evidence>
<dbReference type="Pfam" id="PF02899">
    <property type="entry name" value="Phage_int_SAM_1"/>
    <property type="match status" value="1"/>
</dbReference>
<gene>
    <name evidence="14" type="ORF">J0B03_00555</name>
</gene>
<evidence type="ECO:0000256" key="4">
    <source>
        <dbReference type="ARBA" id="ARBA00022490"/>
    </source>
</evidence>
<accession>A0A975AHM9</accession>
<dbReference type="SUPFAM" id="SSF56349">
    <property type="entry name" value="DNA breaking-rejoining enzymes"/>
    <property type="match status" value="1"/>
</dbReference>
<evidence type="ECO:0000256" key="7">
    <source>
        <dbReference type="ARBA" id="ARBA00022908"/>
    </source>
</evidence>
<sequence>MPYNELIASFSDYLAHKLQIRSVKAYKYDMESFLGFMEKRSNVDFSKWDDEQKLVFFRKIRQPDFYAYIHYLKDEHHNSDKTINRKLTSLRAFYQFLIDDRGCDGKNPIDEIPRYHLHEKGPNYLEESVLERIFEKVRIRNKYRDMAILMLIADCALKASQIVSLKLTDYDGSSLQIKEGSIRLSPATINALDSYINLERKNSNSTYLFVSQKNESISIRTIQHLIKNIKTDLDLDQPLTSEAIRNTTILKLMKDNVDHTEIKRYFGYKKTLQLEKTLSNSQWSEEKPEFDFSKVARKTPKK</sequence>
<keyword evidence="6" id="KW-0159">Chromosome partition</keyword>
<dbReference type="GO" id="GO:0015074">
    <property type="term" value="P:DNA integration"/>
    <property type="evidence" value="ECO:0007669"/>
    <property type="project" value="UniProtKB-KW"/>
</dbReference>
<dbReference type="Gene3D" id="1.10.443.10">
    <property type="entry name" value="Intergrase catalytic core"/>
    <property type="match status" value="1"/>
</dbReference>